<evidence type="ECO:0000313" key="5">
    <source>
        <dbReference type="Proteomes" id="UP000076603"/>
    </source>
</evidence>
<dbReference type="PROSITE" id="PS51186">
    <property type="entry name" value="GNAT"/>
    <property type="match status" value="1"/>
</dbReference>
<comment type="caution">
    <text evidence="4">The sequence shown here is derived from an EMBL/GenBank/DDBJ whole genome shotgun (WGS) entry which is preliminary data.</text>
</comment>
<dbReference type="PANTHER" id="PTHR43072:SF23">
    <property type="entry name" value="UPF0039 PROTEIN C11D3.02C"/>
    <property type="match status" value="1"/>
</dbReference>
<evidence type="ECO:0000259" key="3">
    <source>
        <dbReference type="PROSITE" id="PS51186"/>
    </source>
</evidence>
<keyword evidence="5" id="KW-1185">Reference proteome</keyword>
<dbReference type="AlphaFoldDB" id="A0A162RZ57"/>
<evidence type="ECO:0000313" key="4">
    <source>
        <dbReference type="EMBL" id="KZL90577.1"/>
    </source>
</evidence>
<sequence length="169" mass="19620">MTIKEEMIIRDAKFEDLPSIVDIYNSTIPGRMVTADTEPVTVESKEKWFYDHCPNKRPMWIIEKDNKICGWLSFQSFYGRPAYNATAELSIYISDNYRRKGLGHIFMERAIDICPKLGINTLLGFIFSHNEPSLKLFQKYGFESWGQLPRVAVLDGIERDLTIVGKRVY</sequence>
<dbReference type="InterPro" id="IPR016181">
    <property type="entry name" value="Acyl_CoA_acyltransferase"/>
</dbReference>
<reference evidence="4 5" key="1">
    <citation type="submission" date="2016-04" db="EMBL/GenBank/DDBJ databases">
        <title>Genome sequence of Clostridium magnum DSM 2767.</title>
        <authorList>
            <person name="Poehlein A."/>
            <person name="Uhlig R."/>
            <person name="Fischer R."/>
            <person name="Bahl H."/>
            <person name="Daniel R."/>
        </authorList>
    </citation>
    <scope>NUCLEOTIDE SEQUENCE [LARGE SCALE GENOMIC DNA]</scope>
    <source>
        <strain evidence="4 5">DSM 2767</strain>
    </source>
</reference>
<dbReference type="PANTHER" id="PTHR43072">
    <property type="entry name" value="N-ACETYLTRANSFERASE"/>
    <property type="match status" value="1"/>
</dbReference>
<evidence type="ECO:0000256" key="2">
    <source>
        <dbReference type="ARBA" id="ARBA00023315"/>
    </source>
</evidence>
<accession>A0A162RZ57</accession>
<evidence type="ECO:0000256" key="1">
    <source>
        <dbReference type="ARBA" id="ARBA00022679"/>
    </source>
</evidence>
<keyword evidence="2 4" id="KW-0012">Acyltransferase</keyword>
<feature type="domain" description="N-acetyltransferase" evidence="3">
    <location>
        <begin position="7"/>
        <end position="160"/>
    </location>
</feature>
<dbReference type="Proteomes" id="UP000076603">
    <property type="component" value="Unassembled WGS sequence"/>
</dbReference>
<dbReference type="CDD" id="cd04301">
    <property type="entry name" value="NAT_SF"/>
    <property type="match status" value="1"/>
</dbReference>
<organism evidence="4 5">
    <name type="scientific">Clostridium magnum DSM 2767</name>
    <dbReference type="NCBI Taxonomy" id="1121326"/>
    <lineage>
        <taxon>Bacteria</taxon>
        <taxon>Bacillati</taxon>
        <taxon>Bacillota</taxon>
        <taxon>Clostridia</taxon>
        <taxon>Eubacteriales</taxon>
        <taxon>Clostridiaceae</taxon>
        <taxon>Clostridium</taxon>
    </lineage>
</organism>
<gene>
    <name evidence="4" type="primary">ywnH</name>
    <name evidence="4" type="ORF">CLMAG_43490</name>
</gene>
<proteinExistence type="predicted"/>
<dbReference type="SUPFAM" id="SSF55729">
    <property type="entry name" value="Acyl-CoA N-acyltransferases (Nat)"/>
    <property type="match status" value="1"/>
</dbReference>
<protein>
    <submittedName>
        <fullName evidence="4">Putative phosphinothricin acetyltransferase YwnH</fullName>
        <ecNumber evidence="4">2.3.1.183</ecNumber>
    </submittedName>
</protein>
<name>A0A162RZ57_9CLOT</name>
<dbReference type="Pfam" id="PF00583">
    <property type="entry name" value="Acetyltransf_1"/>
    <property type="match status" value="1"/>
</dbReference>
<keyword evidence="1 4" id="KW-0808">Transferase</keyword>
<dbReference type="RefSeq" id="WP_242954974.1">
    <property type="nucleotide sequence ID" value="NZ_FQXL01000011.1"/>
</dbReference>
<dbReference type="STRING" id="1121326.CLMAG_43490"/>
<dbReference type="Gene3D" id="3.40.630.30">
    <property type="match status" value="1"/>
</dbReference>
<dbReference type="InterPro" id="IPR000182">
    <property type="entry name" value="GNAT_dom"/>
</dbReference>
<dbReference type="GO" id="GO:0102971">
    <property type="term" value="F:phosphinothricin N-acetyltransferase activity"/>
    <property type="evidence" value="ECO:0007669"/>
    <property type="project" value="UniProtKB-EC"/>
</dbReference>
<dbReference type="EMBL" id="LWAE01000005">
    <property type="protein sequence ID" value="KZL90577.1"/>
    <property type="molecule type" value="Genomic_DNA"/>
</dbReference>
<dbReference type="EC" id="2.3.1.183" evidence="4"/>
<dbReference type="PATRIC" id="fig|1121326.3.peg.4412"/>